<dbReference type="AlphaFoldDB" id="A0A077AZ59"/>
<reference evidence="12 13" key="1">
    <citation type="submission" date="2014-07" db="EMBL/GenBank/DDBJ databases">
        <title>Comparative genomic insights into amoeba endosymbionts belonging to the families of Holosporaceae and Candidatus Midichloriaceae within Rickettsiales.</title>
        <authorList>
            <person name="Wang Z."/>
            <person name="Wu M."/>
        </authorList>
    </citation>
    <scope>NUCLEOTIDE SEQUENCE [LARGE SCALE GENOMIC DNA]</scope>
    <source>
        <strain evidence="12">PRA3</strain>
    </source>
</reference>
<evidence type="ECO:0000256" key="9">
    <source>
        <dbReference type="ARBA" id="ARBA00023141"/>
    </source>
</evidence>
<dbReference type="GO" id="GO:0009423">
    <property type="term" value="P:chorismate biosynthetic process"/>
    <property type="evidence" value="ECO:0007669"/>
    <property type="project" value="UniProtKB-UniRule"/>
</dbReference>
<evidence type="ECO:0000256" key="1">
    <source>
        <dbReference type="ARBA" id="ARBA00004842"/>
    </source>
</evidence>
<keyword evidence="6 11" id="KW-0547">Nucleotide-binding</keyword>
<evidence type="ECO:0000256" key="7">
    <source>
        <dbReference type="ARBA" id="ARBA00022777"/>
    </source>
</evidence>
<dbReference type="PROSITE" id="PS01128">
    <property type="entry name" value="SHIKIMATE_KINASE"/>
    <property type="match status" value="1"/>
</dbReference>
<accession>A0A077AZ59</accession>
<evidence type="ECO:0000256" key="8">
    <source>
        <dbReference type="ARBA" id="ARBA00022840"/>
    </source>
</evidence>
<evidence type="ECO:0000313" key="13">
    <source>
        <dbReference type="Proteomes" id="UP000028926"/>
    </source>
</evidence>
<evidence type="ECO:0000256" key="11">
    <source>
        <dbReference type="HAMAP-Rule" id="MF_00109"/>
    </source>
</evidence>
<dbReference type="eggNOG" id="COG0703">
    <property type="taxonomic scope" value="Bacteria"/>
</dbReference>
<dbReference type="Gene3D" id="3.40.50.300">
    <property type="entry name" value="P-loop containing nucleotide triphosphate hydrolases"/>
    <property type="match status" value="1"/>
</dbReference>
<evidence type="ECO:0000256" key="6">
    <source>
        <dbReference type="ARBA" id="ARBA00022741"/>
    </source>
</evidence>
<dbReference type="SUPFAM" id="SSF52540">
    <property type="entry name" value="P-loop containing nucleoside triphosphate hydrolases"/>
    <property type="match status" value="1"/>
</dbReference>
<keyword evidence="4 11" id="KW-0028">Amino-acid biosynthesis</keyword>
<keyword evidence="9 11" id="KW-0057">Aromatic amino acid biosynthesis</keyword>
<dbReference type="InterPro" id="IPR031322">
    <property type="entry name" value="Shikimate/glucono_kinase"/>
</dbReference>
<comment type="similarity">
    <text evidence="2 11">Belongs to the shikimate kinase family.</text>
</comment>
<keyword evidence="7 11" id="KW-0418">Kinase</keyword>
<keyword evidence="11" id="KW-0963">Cytoplasm</keyword>
<dbReference type="GO" id="GO:0005829">
    <property type="term" value="C:cytosol"/>
    <property type="evidence" value="ECO:0007669"/>
    <property type="project" value="TreeGrafter"/>
</dbReference>
<keyword evidence="8 11" id="KW-0067">ATP-binding</keyword>
<comment type="caution">
    <text evidence="11">Lacks conserved residue(s) required for the propagation of feature annotation.</text>
</comment>
<keyword evidence="11" id="KW-0460">Magnesium</keyword>
<dbReference type="GO" id="GO:0009073">
    <property type="term" value="P:aromatic amino acid family biosynthetic process"/>
    <property type="evidence" value="ECO:0007669"/>
    <property type="project" value="UniProtKB-KW"/>
</dbReference>
<comment type="pathway">
    <text evidence="1 11">Metabolic intermediate biosynthesis; chorismate biosynthesis; chorismate from D-erythrose 4-phosphate and phosphoenolpyruvate: step 5/7.</text>
</comment>
<dbReference type="PANTHER" id="PTHR21087:SF16">
    <property type="entry name" value="SHIKIMATE KINASE 1, CHLOROPLASTIC"/>
    <property type="match status" value="1"/>
</dbReference>
<dbReference type="HAMAP" id="MF_00109">
    <property type="entry name" value="Shikimate_kinase"/>
    <property type="match status" value="1"/>
</dbReference>
<dbReference type="PRINTS" id="PR01100">
    <property type="entry name" value="SHIKIMTKNASE"/>
</dbReference>
<dbReference type="Pfam" id="PF01202">
    <property type="entry name" value="SKI"/>
    <property type="match status" value="1"/>
</dbReference>
<gene>
    <name evidence="11" type="primary">aroK</name>
    <name evidence="12" type="ORF">ID47_03535</name>
</gene>
<dbReference type="InterPro" id="IPR027417">
    <property type="entry name" value="P-loop_NTPase"/>
</dbReference>
<evidence type="ECO:0000313" key="12">
    <source>
        <dbReference type="EMBL" id="AIK96010.1"/>
    </source>
</evidence>
<evidence type="ECO:0000256" key="10">
    <source>
        <dbReference type="ARBA" id="ARBA00048567"/>
    </source>
</evidence>
<sequence>MKQEAHAFNLVNPSQLSFRAPKTIVLVGLMGAGKTSIGRRLAKRLEIDFFDSDHEVEVAAGCPIKEIFNVYGEEAFRVGEFRVINRLLDQQTHVLATGGGSFMEEKTRNIIKQKAISVWLKADIDTLVARVSRRTDRPLLEDAGAHHDVLSQLINERYPVYEAADVIVDTFDEPTNTTVDRVIVSLAEYIRDRFPKDYVLKSI</sequence>
<keyword evidence="11" id="KW-0479">Metal-binding</keyword>
<dbReference type="HOGENOM" id="CLU_057607_2_0_5"/>
<dbReference type="EC" id="2.7.1.71" evidence="3 11"/>
<comment type="catalytic activity">
    <reaction evidence="10 11">
        <text>shikimate + ATP = 3-phosphoshikimate + ADP + H(+)</text>
        <dbReference type="Rhea" id="RHEA:13121"/>
        <dbReference type="ChEBI" id="CHEBI:15378"/>
        <dbReference type="ChEBI" id="CHEBI:30616"/>
        <dbReference type="ChEBI" id="CHEBI:36208"/>
        <dbReference type="ChEBI" id="CHEBI:145989"/>
        <dbReference type="ChEBI" id="CHEBI:456216"/>
        <dbReference type="EC" id="2.7.1.71"/>
    </reaction>
</comment>
<protein>
    <recommendedName>
        <fullName evidence="3 11">Shikimate kinase</fullName>
        <shortName evidence="11">SK</shortName>
        <ecNumber evidence="3 11">2.7.1.71</ecNumber>
    </recommendedName>
</protein>
<dbReference type="InterPro" id="IPR023000">
    <property type="entry name" value="Shikimate_kinase_CS"/>
</dbReference>
<dbReference type="GO" id="GO:0000287">
    <property type="term" value="F:magnesium ion binding"/>
    <property type="evidence" value="ECO:0007669"/>
    <property type="project" value="UniProtKB-UniRule"/>
</dbReference>
<dbReference type="InterPro" id="IPR000623">
    <property type="entry name" value="Shikimate_kinase/TSH1"/>
</dbReference>
<comment type="subunit">
    <text evidence="11">Monomer.</text>
</comment>
<dbReference type="KEGG" id="paca:ID47_03535"/>
<feature type="binding site" evidence="11">
    <location>
        <position position="35"/>
    </location>
    <ligand>
        <name>Mg(2+)</name>
        <dbReference type="ChEBI" id="CHEBI:18420"/>
    </ligand>
</feature>
<dbReference type="EMBL" id="CP008941">
    <property type="protein sequence ID" value="AIK96010.1"/>
    <property type="molecule type" value="Genomic_DNA"/>
</dbReference>
<feature type="binding site" evidence="11">
    <location>
        <position position="77"/>
    </location>
    <ligand>
        <name>substrate</name>
    </ligand>
</feature>
<comment type="subcellular location">
    <subcellularLocation>
        <location evidence="11">Cytoplasm</location>
    </subcellularLocation>
</comment>
<feature type="binding site" evidence="11">
    <location>
        <position position="137"/>
    </location>
    <ligand>
        <name>ATP</name>
        <dbReference type="ChEBI" id="CHEBI:30616"/>
    </ligand>
</feature>
<dbReference type="PANTHER" id="PTHR21087">
    <property type="entry name" value="SHIKIMATE KINASE"/>
    <property type="match status" value="1"/>
</dbReference>
<dbReference type="GO" id="GO:0004765">
    <property type="term" value="F:shikimate kinase activity"/>
    <property type="evidence" value="ECO:0007669"/>
    <property type="project" value="UniProtKB-UniRule"/>
</dbReference>
<dbReference type="RefSeq" id="WP_038463835.1">
    <property type="nucleotide sequence ID" value="NZ_CP008941.1"/>
</dbReference>
<dbReference type="UniPathway" id="UPA00053">
    <property type="reaction ID" value="UER00088"/>
</dbReference>
<feature type="binding site" evidence="11">
    <location>
        <position position="53"/>
    </location>
    <ligand>
        <name>substrate</name>
    </ligand>
</feature>
<evidence type="ECO:0000256" key="5">
    <source>
        <dbReference type="ARBA" id="ARBA00022679"/>
    </source>
</evidence>
<dbReference type="OrthoDB" id="9800332at2"/>
<organism evidence="12 13">
    <name type="scientific">Candidatus Odyssella acanthamoebae</name>
    <dbReference type="NCBI Taxonomy" id="91604"/>
    <lineage>
        <taxon>Bacteria</taxon>
        <taxon>Pseudomonadati</taxon>
        <taxon>Pseudomonadota</taxon>
        <taxon>Alphaproteobacteria</taxon>
        <taxon>Holosporales</taxon>
        <taxon>Candidatus Paracaedibacteraceae</taxon>
        <taxon>Candidatus Odyssella</taxon>
    </lineage>
</organism>
<comment type="cofactor">
    <cofactor evidence="11">
        <name>Mg(2+)</name>
        <dbReference type="ChEBI" id="CHEBI:18420"/>
    </cofactor>
    <text evidence="11">Binds 1 Mg(2+) ion per subunit.</text>
</comment>
<keyword evidence="5 11" id="KW-0808">Transferase</keyword>
<keyword evidence="13" id="KW-1185">Reference proteome</keyword>
<dbReference type="CDD" id="cd00464">
    <property type="entry name" value="SK"/>
    <property type="match status" value="1"/>
</dbReference>
<feature type="binding site" evidence="11">
    <location>
        <position position="99"/>
    </location>
    <ligand>
        <name>substrate</name>
    </ligand>
</feature>
<feature type="binding site" evidence="11">
    <location>
        <begin position="31"/>
        <end position="36"/>
    </location>
    <ligand>
        <name>ATP</name>
        <dbReference type="ChEBI" id="CHEBI:30616"/>
    </ligand>
</feature>
<name>A0A077AZ59_9PROT</name>
<dbReference type="Proteomes" id="UP000028926">
    <property type="component" value="Chromosome"/>
</dbReference>
<evidence type="ECO:0000256" key="2">
    <source>
        <dbReference type="ARBA" id="ARBA00006997"/>
    </source>
</evidence>
<proteinExistence type="inferred from homology"/>
<dbReference type="GO" id="GO:0005524">
    <property type="term" value="F:ATP binding"/>
    <property type="evidence" value="ECO:0007669"/>
    <property type="project" value="UniProtKB-UniRule"/>
</dbReference>
<dbReference type="NCBIfam" id="NF010552">
    <property type="entry name" value="PRK13946.1"/>
    <property type="match status" value="1"/>
</dbReference>
<comment type="function">
    <text evidence="11">Catalyzes the specific phosphorylation of the 3-hydroxyl group of shikimic acid using ATP as a cosubstrate.</text>
</comment>
<dbReference type="STRING" id="91604.ID47_03535"/>
<feature type="binding site" evidence="11">
    <location>
        <position position="157"/>
    </location>
    <ligand>
        <name>substrate</name>
    </ligand>
</feature>
<evidence type="ECO:0000256" key="3">
    <source>
        <dbReference type="ARBA" id="ARBA00012154"/>
    </source>
</evidence>
<evidence type="ECO:0000256" key="4">
    <source>
        <dbReference type="ARBA" id="ARBA00022605"/>
    </source>
</evidence>
<dbReference type="GO" id="GO:0008652">
    <property type="term" value="P:amino acid biosynthetic process"/>
    <property type="evidence" value="ECO:0007669"/>
    <property type="project" value="UniProtKB-KW"/>
</dbReference>